<dbReference type="Proteomes" id="UP000198243">
    <property type="component" value="Chromosome I"/>
</dbReference>
<reference evidence="3" key="1">
    <citation type="submission" date="2016-06" db="EMBL/GenBank/DDBJ databases">
        <authorList>
            <person name="Varghese N."/>
            <person name="Submissions Spin"/>
        </authorList>
    </citation>
    <scope>NUCLEOTIDE SEQUENCE [LARGE SCALE GENOMIC DNA]</scope>
    <source>
        <strain evidence="3">DSM 44875</strain>
    </source>
</reference>
<protein>
    <submittedName>
        <fullName evidence="2">Uncharacterized protein</fullName>
    </submittedName>
</protein>
<dbReference type="EMBL" id="LT607412">
    <property type="protein sequence ID" value="SCF12019.1"/>
    <property type="molecule type" value="Genomic_DNA"/>
</dbReference>
<organism evidence="2 3">
    <name type="scientific">Micromonospora coriariae</name>
    <dbReference type="NCBI Taxonomy" id="285665"/>
    <lineage>
        <taxon>Bacteria</taxon>
        <taxon>Bacillati</taxon>
        <taxon>Actinomycetota</taxon>
        <taxon>Actinomycetes</taxon>
        <taxon>Micromonosporales</taxon>
        <taxon>Micromonosporaceae</taxon>
        <taxon>Micromonospora</taxon>
    </lineage>
</organism>
<feature type="compositionally biased region" description="Low complexity" evidence="1">
    <location>
        <begin position="95"/>
        <end position="112"/>
    </location>
</feature>
<keyword evidence="3" id="KW-1185">Reference proteome</keyword>
<evidence type="ECO:0000256" key="1">
    <source>
        <dbReference type="SAM" id="MobiDB-lite"/>
    </source>
</evidence>
<sequence length="188" mass="20401">MRRKGIVVSQYIITIVPVEDDGEEITGPVAQTVVRLETGNGHPVVRELTVRAPQSAGLTGELPYVDFDALLRAFIPPQDRDRSRPVGDIPPAASRPAVTVGPVPATTAAAPRPQAPRPARRAGEADRLSRLKAGRAYRRAPDPADLEAVYEQVGTISRVAEHFDVPVHTAQGWISRMRRKHDTEVNAG</sequence>
<evidence type="ECO:0000313" key="3">
    <source>
        <dbReference type="Proteomes" id="UP000198243"/>
    </source>
</evidence>
<dbReference type="AlphaFoldDB" id="A0A1C4XU45"/>
<evidence type="ECO:0000313" key="2">
    <source>
        <dbReference type="EMBL" id="SCF12019.1"/>
    </source>
</evidence>
<feature type="region of interest" description="Disordered" evidence="1">
    <location>
        <begin position="78"/>
        <end position="131"/>
    </location>
</feature>
<name>A0A1C4XU45_9ACTN</name>
<gene>
    <name evidence="2" type="ORF">GA0070607_5773</name>
</gene>
<accession>A0A1C4XU45</accession>
<proteinExistence type="predicted"/>